<keyword evidence="1" id="KW-1185">Reference proteome</keyword>
<sequence length="156" mass="17716">LEKPIMTTDGHSKMTAALRRPKLDDLGDLGNKVSKTRREHVDDIFIITYKYVELLEISICRRLLLRRMHTNMASEVSFRIGTLDDTEKSIAYVSLSLTGAKNNYSSKKKRFRLCSLSKSSTIICSTGSLLTDYKPLLAIFGDKKGDPVYSANRYMR</sequence>
<accession>A0A183G2P4</accession>
<evidence type="ECO:0000313" key="2">
    <source>
        <dbReference type="WBParaSite" id="HPBE_0001559001-mRNA-1"/>
    </source>
</evidence>
<evidence type="ECO:0000313" key="1">
    <source>
        <dbReference type="Proteomes" id="UP000050761"/>
    </source>
</evidence>
<proteinExistence type="predicted"/>
<name>A0A183G2P4_HELPZ</name>
<reference evidence="2" key="1">
    <citation type="submission" date="2019-09" db="UniProtKB">
        <authorList>
            <consortium name="WormBaseParasite"/>
        </authorList>
    </citation>
    <scope>IDENTIFICATION</scope>
</reference>
<dbReference type="Proteomes" id="UP000050761">
    <property type="component" value="Unassembled WGS sequence"/>
</dbReference>
<dbReference type="AlphaFoldDB" id="A0A183G2P4"/>
<protein>
    <submittedName>
        <fullName evidence="2">RT_RNaseH domain-containing protein</fullName>
    </submittedName>
</protein>
<organism evidence="1 2">
    <name type="scientific">Heligmosomoides polygyrus</name>
    <name type="common">Parasitic roundworm</name>
    <dbReference type="NCBI Taxonomy" id="6339"/>
    <lineage>
        <taxon>Eukaryota</taxon>
        <taxon>Metazoa</taxon>
        <taxon>Ecdysozoa</taxon>
        <taxon>Nematoda</taxon>
        <taxon>Chromadorea</taxon>
        <taxon>Rhabditida</taxon>
        <taxon>Rhabditina</taxon>
        <taxon>Rhabditomorpha</taxon>
        <taxon>Strongyloidea</taxon>
        <taxon>Heligmosomidae</taxon>
        <taxon>Heligmosomoides</taxon>
    </lineage>
</organism>
<dbReference type="WBParaSite" id="HPBE_0001559001-mRNA-1">
    <property type="protein sequence ID" value="HPBE_0001559001-mRNA-1"/>
    <property type="gene ID" value="HPBE_0001559001"/>
</dbReference>